<organism evidence="2 3">
    <name type="scientific">Rubus argutus</name>
    <name type="common">Southern blackberry</name>
    <dbReference type="NCBI Taxonomy" id="59490"/>
    <lineage>
        <taxon>Eukaryota</taxon>
        <taxon>Viridiplantae</taxon>
        <taxon>Streptophyta</taxon>
        <taxon>Embryophyta</taxon>
        <taxon>Tracheophyta</taxon>
        <taxon>Spermatophyta</taxon>
        <taxon>Magnoliopsida</taxon>
        <taxon>eudicotyledons</taxon>
        <taxon>Gunneridae</taxon>
        <taxon>Pentapetalae</taxon>
        <taxon>rosids</taxon>
        <taxon>fabids</taxon>
        <taxon>Rosales</taxon>
        <taxon>Rosaceae</taxon>
        <taxon>Rosoideae</taxon>
        <taxon>Rosoideae incertae sedis</taxon>
        <taxon>Rubus</taxon>
    </lineage>
</organism>
<dbReference type="Proteomes" id="UP001457282">
    <property type="component" value="Unassembled WGS sequence"/>
</dbReference>
<feature type="region of interest" description="Disordered" evidence="1">
    <location>
        <begin position="84"/>
        <end position="106"/>
    </location>
</feature>
<keyword evidence="3" id="KW-1185">Reference proteome</keyword>
<reference evidence="2 3" key="1">
    <citation type="journal article" date="2023" name="G3 (Bethesda)">
        <title>A chromosome-length genome assembly and annotation of blackberry (Rubus argutus, cv. 'Hillquist').</title>
        <authorList>
            <person name="Bruna T."/>
            <person name="Aryal R."/>
            <person name="Dudchenko O."/>
            <person name="Sargent D.J."/>
            <person name="Mead D."/>
            <person name="Buti M."/>
            <person name="Cavallini A."/>
            <person name="Hytonen T."/>
            <person name="Andres J."/>
            <person name="Pham M."/>
            <person name="Weisz D."/>
            <person name="Mascagni F."/>
            <person name="Usai G."/>
            <person name="Natali L."/>
            <person name="Bassil N."/>
            <person name="Fernandez G.E."/>
            <person name="Lomsadze A."/>
            <person name="Armour M."/>
            <person name="Olukolu B."/>
            <person name="Poorten T."/>
            <person name="Britton C."/>
            <person name="Davik J."/>
            <person name="Ashrafi H."/>
            <person name="Aiden E.L."/>
            <person name="Borodovsky M."/>
            <person name="Worthington M."/>
        </authorList>
    </citation>
    <scope>NUCLEOTIDE SEQUENCE [LARGE SCALE GENOMIC DNA]</scope>
    <source>
        <strain evidence="2">PI 553951</strain>
    </source>
</reference>
<evidence type="ECO:0000313" key="2">
    <source>
        <dbReference type="EMBL" id="KAK9943365.1"/>
    </source>
</evidence>
<feature type="compositionally biased region" description="Basic and acidic residues" evidence="1">
    <location>
        <begin position="94"/>
        <end position="106"/>
    </location>
</feature>
<sequence>MMQGLGSGHGGSNSGMMELAKLLVVAAACSVACWRHQLGWARHGATSVMGNWAKIDEGSVNGREKRRGGGTRLEMQWRRRRVKGGLHTGLGSRTAERENPRRWCGD</sequence>
<name>A0AAW1Y5M1_RUBAR</name>
<proteinExistence type="predicted"/>
<evidence type="ECO:0000256" key="1">
    <source>
        <dbReference type="SAM" id="MobiDB-lite"/>
    </source>
</evidence>
<gene>
    <name evidence="2" type="ORF">M0R45_008975</name>
</gene>
<comment type="caution">
    <text evidence="2">The sequence shown here is derived from an EMBL/GenBank/DDBJ whole genome shotgun (WGS) entry which is preliminary data.</text>
</comment>
<dbReference type="AlphaFoldDB" id="A0AAW1Y5M1"/>
<protein>
    <submittedName>
        <fullName evidence="2">Uncharacterized protein</fullName>
    </submittedName>
</protein>
<evidence type="ECO:0000313" key="3">
    <source>
        <dbReference type="Proteomes" id="UP001457282"/>
    </source>
</evidence>
<accession>A0AAW1Y5M1</accession>
<dbReference type="EMBL" id="JBEDUW010000002">
    <property type="protein sequence ID" value="KAK9943365.1"/>
    <property type="molecule type" value="Genomic_DNA"/>
</dbReference>